<dbReference type="Pfam" id="PF00271">
    <property type="entry name" value="Helicase_C"/>
    <property type="match status" value="1"/>
</dbReference>
<dbReference type="GO" id="GO:0005524">
    <property type="term" value="F:ATP binding"/>
    <property type="evidence" value="ECO:0007669"/>
    <property type="project" value="InterPro"/>
</dbReference>
<dbReference type="SMART" id="SM00487">
    <property type="entry name" value="DEXDc"/>
    <property type="match status" value="1"/>
</dbReference>
<gene>
    <name evidence="3" type="ORF">UFOVP786_76</name>
</gene>
<dbReference type="PANTHER" id="PTHR45629:SF7">
    <property type="entry name" value="DNA EXCISION REPAIR PROTEIN ERCC-6-RELATED"/>
    <property type="match status" value="1"/>
</dbReference>
<dbReference type="Gene3D" id="3.40.50.10810">
    <property type="entry name" value="Tandem AAA-ATPase domain"/>
    <property type="match status" value="1"/>
</dbReference>
<dbReference type="InterPro" id="IPR027417">
    <property type="entry name" value="P-loop_NTPase"/>
</dbReference>
<dbReference type="InterPro" id="IPR001650">
    <property type="entry name" value="Helicase_C-like"/>
</dbReference>
<dbReference type="InterPro" id="IPR014001">
    <property type="entry name" value="Helicase_ATP-bd"/>
</dbReference>
<evidence type="ECO:0000313" key="3">
    <source>
        <dbReference type="EMBL" id="CAB4162584.1"/>
    </source>
</evidence>
<dbReference type="EMBL" id="LR796727">
    <property type="protein sequence ID" value="CAB4162584.1"/>
    <property type="molecule type" value="Genomic_DNA"/>
</dbReference>
<evidence type="ECO:0000259" key="1">
    <source>
        <dbReference type="PROSITE" id="PS51192"/>
    </source>
</evidence>
<dbReference type="InterPro" id="IPR000330">
    <property type="entry name" value="SNF2_N"/>
</dbReference>
<dbReference type="InterPro" id="IPR050496">
    <property type="entry name" value="SNF2_RAD54_helicase_repair"/>
</dbReference>
<organism evidence="3">
    <name type="scientific">uncultured Caudovirales phage</name>
    <dbReference type="NCBI Taxonomy" id="2100421"/>
    <lineage>
        <taxon>Viruses</taxon>
        <taxon>Duplodnaviria</taxon>
        <taxon>Heunggongvirae</taxon>
        <taxon>Uroviricota</taxon>
        <taxon>Caudoviricetes</taxon>
        <taxon>Peduoviridae</taxon>
        <taxon>Maltschvirus</taxon>
        <taxon>Maltschvirus maltsch</taxon>
    </lineage>
</organism>
<dbReference type="PANTHER" id="PTHR45629">
    <property type="entry name" value="SNF2/RAD54 FAMILY MEMBER"/>
    <property type="match status" value="1"/>
</dbReference>
<proteinExistence type="predicted"/>
<reference evidence="3" key="1">
    <citation type="submission" date="2020-04" db="EMBL/GenBank/DDBJ databases">
        <authorList>
            <person name="Chiriac C."/>
            <person name="Salcher M."/>
            <person name="Ghai R."/>
            <person name="Kavagutti S V."/>
        </authorList>
    </citation>
    <scope>NUCLEOTIDE SEQUENCE</scope>
</reference>
<dbReference type="PROSITE" id="PS51192">
    <property type="entry name" value="HELICASE_ATP_BIND_1"/>
    <property type="match status" value="1"/>
</dbReference>
<sequence length="490" mass="56146">MRTSSDLNPYQWTGVRFLAQTPFGAYWLDMGLGKTVTALTAIVVLKELGLVRRVIIFAPLRVAAQTWPTEIEKWLHTHDLTYTVIRATPDHPRAKAARQTARRAARRLGLASDVASRLADRAGKATEEAVRLEQLAEQTDIHIINRERIPWLVETWGRNWPYDTAVYDEASGLRDHKTQRVRSLVRVRPKLERLWELTGTPAPETYIDLFAQIYLLDRGERFGRFVTKYREKYFDHDEYKRTYKLKEGAADAIVERIGNLALVMRAEDHLDLDDPVVVDRVIEFDDTLMAQYRKLERDLVIRIGDVEVISETQGALGQKLLQFASGAVYDENKKAVPVHDHKIDELREILEEAQGAPVIVAYWFKSNLARLQKAFPQGQALDKDAKLEKAWTAGKVPLMFVHPASAGHGLNLQYGGHILVFFDVPWSLELYLQMIGRIARQGQTRVPMVFHLIVKGTIEEGIVPRLREKEHGQNYLKAEVQRLYEERKAA</sequence>
<feature type="domain" description="Helicase C-terminal" evidence="2">
    <location>
        <begin position="315"/>
        <end position="490"/>
    </location>
</feature>
<name>A0A6J5P4Y4_9CAUD</name>
<protein>
    <submittedName>
        <fullName evidence="3">HELICc domain containing protein</fullName>
    </submittedName>
</protein>
<dbReference type="PROSITE" id="PS51194">
    <property type="entry name" value="HELICASE_CTER"/>
    <property type="match status" value="1"/>
</dbReference>
<evidence type="ECO:0000259" key="2">
    <source>
        <dbReference type="PROSITE" id="PS51194"/>
    </source>
</evidence>
<dbReference type="Pfam" id="PF00176">
    <property type="entry name" value="SNF2-rel_dom"/>
    <property type="match status" value="1"/>
</dbReference>
<accession>A0A6J5P4Y4</accession>
<dbReference type="InterPro" id="IPR038718">
    <property type="entry name" value="SNF2-like_sf"/>
</dbReference>
<feature type="domain" description="Helicase ATP-binding" evidence="1">
    <location>
        <begin position="15"/>
        <end position="219"/>
    </location>
</feature>
<dbReference type="Gene3D" id="3.40.50.300">
    <property type="entry name" value="P-loop containing nucleotide triphosphate hydrolases"/>
    <property type="match status" value="1"/>
</dbReference>
<dbReference type="SUPFAM" id="SSF52540">
    <property type="entry name" value="P-loop containing nucleoside triphosphate hydrolases"/>
    <property type="match status" value="2"/>
</dbReference>